<sequence>MKKRFVISMSVMIIVILLSGAINALAIVSPNFATNTHNDNSIYYYGYVQCQPSFVENGYHAARGYIRYWRYDIFGNIVEDTNRLYTNYGNGPDDSRILTRNHTFIDSIFPNPYKTQFRYGFTWVPDGTGVWPVSIPVDYIIE</sequence>
<keyword evidence="2" id="KW-1185">Reference proteome</keyword>
<name>A0ABS4G1T9_9CLOT</name>
<organism evidence="1 2">
    <name type="scientific">Youngiibacter multivorans</name>
    <dbReference type="NCBI Taxonomy" id="937251"/>
    <lineage>
        <taxon>Bacteria</taxon>
        <taxon>Bacillati</taxon>
        <taxon>Bacillota</taxon>
        <taxon>Clostridia</taxon>
        <taxon>Eubacteriales</taxon>
        <taxon>Clostridiaceae</taxon>
        <taxon>Youngiibacter</taxon>
    </lineage>
</organism>
<dbReference type="EMBL" id="JAGGKC010000006">
    <property type="protein sequence ID" value="MBP1918503.1"/>
    <property type="molecule type" value="Genomic_DNA"/>
</dbReference>
<evidence type="ECO:0000313" key="1">
    <source>
        <dbReference type="EMBL" id="MBP1918503.1"/>
    </source>
</evidence>
<dbReference type="RefSeq" id="WP_209458738.1">
    <property type="nucleotide sequence ID" value="NZ_JAGGKC010000006.1"/>
</dbReference>
<accession>A0ABS4G1T9</accession>
<evidence type="ECO:0000313" key="2">
    <source>
        <dbReference type="Proteomes" id="UP001519271"/>
    </source>
</evidence>
<proteinExistence type="predicted"/>
<reference evidence="1 2" key="1">
    <citation type="submission" date="2021-03" db="EMBL/GenBank/DDBJ databases">
        <title>Genomic Encyclopedia of Type Strains, Phase IV (KMG-IV): sequencing the most valuable type-strain genomes for metagenomic binning, comparative biology and taxonomic classification.</title>
        <authorList>
            <person name="Goeker M."/>
        </authorList>
    </citation>
    <scope>NUCLEOTIDE SEQUENCE [LARGE SCALE GENOMIC DNA]</scope>
    <source>
        <strain evidence="1 2">DSM 6139</strain>
    </source>
</reference>
<protein>
    <submittedName>
        <fullName evidence="1">Uncharacterized protein</fullName>
    </submittedName>
</protein>
<dbReference type="Proteomes" id="UP001519271">
    <property type="component" value="Unassembled WGS sequence"/>
</dbReference>
<comment type="caution">
    <text evidence="1">The sequence shown here is derived from an EMBL/GenBank/DDBJ whole genome shotgun (WGS) entry which is preliminary data.</text>
</comment>
<gene>
    <name evidence="1" type="ORF">J2Z34_000979</name>
</gene>